<accession>A0ABS7DXH5</accession>
<evidence type="ECO:0000259" key="1">
    <source>
        <dbReference type="Pfam" id="PF06114"/>
    </source>
</evidence>
<evidence type="ECO:0000313" key="3">
    <source>
        <dbReference type="Proteomes" id="UP000767465"/>
    </source>
</evidence>
<keyword evidence="3" id="KW-1185">Reference proteome</keyword>
<comment type="caution">
    <text evidence="2">The sequence shown here is derived from an EMBL/GenBank/DDBJ whole genome shotgun (WGS) entry which is preliminary data.</text>
</comment>
<dbReference type="PANTHER" id="PTHR43236:SF2">
    <property type="entry name" value="BLL0069 PROTEIN"/>
    <property type="match status" value="1"/>
</dbReference>
<dbReference type="Gene3D" id="1.10.10.2910">
    <property type="match status" value="1"/>
</dbReference>
<protein>
    <submittedName>
        <fullName evidence="2">ImmA/IrrE family metallo-endopeptidase</fullName>
    </submittedName>
</protein>
<evidence type="ECO:0000313" key="2">
    <source>
        <dbReference type="EMBL" id="MBW7582210.1"/>
    </source>
</evidence>
<dbReference type="InterPro" id="IPR052345">
    <property type="entry name" value="Rad_response_metalloprotease"/>
</dbReference>
<dbReference type="Proteomes" id="UP000767465">
    <property type="component" value="Unassembled WGS sequence"/>
</dbReference>
<gene>
    <name evidence="2" type="ORF">KV696_07600</name>
</gene>
<organism evidence="2 3">
    <name type="scientific">Streptococcus humanilactis</name>
    <dbReference type="NCBI Taxonomy" id="2841061"/>
    <lineage>
        <taxon>Bacteria</taxon>
        <taxon>Bacillati</taxon>
        <taxon>Bacillota</taxon>
        <taxon>Bacilli</taxon>
        <taxon>Lactobacillales</taxon>
        <taxon>Streptococcaceae</taxon>
        <taxon>Streptococcus</taxon>
        <taxon>Streptococcus mitis group</taxon>
    </lineage>
</organism>
<dbReference type="Pfam" id="PF06114">
    <property type="entry name" value="Peptidase_M78"/>
    <property type="match status" value="1"/>
</dbReference>
<dbReference type="PANTHER" id="PTHR43236">
    <property type="entry name" value="ANTITOXIN HIGA1"/>
    <property type="match status" value="1"/>
</dbReference>
<name>A0ABS7DXH5_9STRE</name>
<reference evidence="2 3" key="1">
    <citation type="submission" date="2021-07" db="EMBL/GenBank/DDBJ databases">
        <title>Streptococcus humanmilk sp.nov.,a novel bacteria of streptococcus.</title>
        <authorList>
            <person name="Han F."/>
        </authorList>
    </citation>
    <scope>NUCLEOTIDE SEQUENCE [LARGE SCALE GENOMIC DNA]</scope>
    <source>
        <strain evidence="2 3">IMAU99125</strain>
    </source>
</reference>
<sequence length="185" mass="21322">MYKIDEIRTIVNGLRALFPELSIKEILENFESAVEKFGVQVKYAFMEGDSQNVSGYLMAENNKPVIVLNAEENTRRQRFTLAHELGHLILHWQWLPGEQISLEDGIFEVSFRKNDIHSYTPEENLREEDANTFAGEFLIPVDEVKKFSEEIVDKTKLAKELSIRFNVSYPCASVRVANLQREGVI</sequence>
<feature type="domain" description="IrrE N-terminal-like" evidence="1">
    <location>
        <begin position="35"/>
        <end position="175"/>
    </location>
</feature>
<dbReference type="RefSeq" id="WP_124788078.1">
    <property type="nucleotide sequence ID" value="NZ_JAHXBZ010000005.1"/>
</dbReference>
<dbReference type="EMBL" id="JAHXBZ010000005">
    <property type="protein sequence ID" value="MBW7582210.1"/>
    <property type="molecule type" value="Genomic_DNA"/>
</dbReference>
<dbReference type="InterPro" id="IPR010359">
    <property type="entry name" value="IrrE_HExxH"/>
</dbReference>
<proteinExistence type="predicted"/>